<evidence type="ECO:0000313" key="2">
    <source>
        <dbReference type="EMBL" id="KAG5569136.1"/>
    </source>
</evidence>
<comment type="caution">
    <text evidence="2">The sequence shown here is derived from an EMBL/GenBank/DDBJ whole genome shotgun (WGS) entry which is preliminary data.</text>
</comment>
<protein>
    <submittedName>
        <fullName evidence="2">Uncharacterized protein</fullName>
    </submittedName>
</protein>
<feature type="signal peptide" evidence="1">
    <location>
        <begin position="1"/>
        <end position="17"/>
    </location>
</feature>
<gene>
    <name evidence="2" type="ORF">H5410_058902</name>
</gene>
<feature type="chain" id="PRO_5039926961" evidence="1">
    <location>
        <begin position="18"/>
        <end position="134"/>
    </location>
</feature>
<name>A0A9J5W1B0_SOLCO</name>
<sequence length="134" mass="14159">MSGQLCLRLLWELCVLGHSGDLKLNVMAITHMMERTHAAASHLHEVVALHSLAAAWVVLSCPAAASRLHEVVALHSLAAAWVVLSCPAAASRLHEMVALHSLAAGASRLYGMALPCLAAGISTRTVFVLLIHTS</sequence>
<reference evidence="2 3" key="1">
    <citation type="submission" date="2020-09" db="EMBL/GenBank/DDBJ databases">
        <title>De no assembly of potato wild relative species, Solanum commersonii.</title>
        <authorList>
            <person name="Cho K."/>
        </authorList>
    </citation>
    <scope>NUCLEOTIDE SEQUENCE [LARGE SCALE GENOMIC DNA]</scope>
    <source>
        <strain evidence="2">LZ3.2</strain>
        <tissue evidence="2">Leaf</tissue>
    </source>
</reference>
<dbReference type="Proteomes" id="UP000824120">
    <property type="component" value="Chromosome 12"/>
</dbReference>
<dbReference type="EMBL" id="JACXVP010000012">
    <property type="protein sequence ID" value="KAG5569136.1"/>
    <property type="molecule type" value="Genomic_DNA"/>
</dbReference>
<dbReference type="AlphaFoldDB" id="A0A9J5W1B0"/>
<keyword evidence="3" id="KW-1185">Reference proteome</keyword>
<keyword evidence="1" id="KW-0732">Signal</keyword>
<evidence type="ECO:0000313" key="3">
    <source>
        <dbReference type="Proteomes" id="UP000824120"/>
    </source>
</evidence>
<proteinExistence type="predicted"/>
<organism evidence="2 3">
    <name type="scientific">Solanum commersonii</name>
    <name type="common">Commerson's wild potato</name>
    <name type="synonym">Commerson's nightshade</name>
    <dbReference type="NCBI Taxonomy" id="4109"/>
    <lineage>
        <taxon>Eukaryota</taxon>
        <taxon>Viridiplantae</taxon>
        <taxon>Streptophyta</taxon>
        <taxon>Embryophyta</taxon>
        <taxon>Tracheophyta</taxon>
        <taxon>Spermatophyta</taxon>
        <taxon>Magnoliopsida</taxon>
        <taxon>eudicotyledons</taxon>
        <taxon>Gunneridae</taxon>
        <taxon>Pentapetalae</taxon>
        <taxon>asterids</taxon>
        <taxon>lamiids</taxon>
        <taxon>Solanales</taxon>
        <taxon>Solanaceae</taxon>
        <taxon>Solanoideae</taxon>
        <taxon>Solaneae</taxon>
        <taxon>Solanum</taxon>
    </lineage>
</organism>
<evidence type="ECO:0000256" key="1">
    <source>
        <dbReference type="SAM" id="SignalP"/>
    </source>
</evidence>
<accession>A0A9J5W1B0</accession>